<protein>
    <submittedName>
        <fullName evidence="1">Uncharacterized protein</fullName>
    </submittedName>
</protein>
<evidence type="ECO:0000313" key="2">
    <source>
        <dbReference type="Proteomes" id="UP000658127"/>
    </source>
</evidence>
<sequence>MHQVSWIEWKSQTLFIRERKPVDPIVIASYANAVLSLLSNGLALAGNALTLVLNFL</sequence>
<proteinExistence type="predicted"/>
<organism evidence="1 2">
    <name type="scientific">Nocardia rhizosphaerihabitans</name>
    <dbReference type="NCBI Taxonomy" id="1691570"/>
    <lineage>
        <taxon>Bacteria</taxon>
        <taxon>Bacillati</taxon>
        <taxon>Actinomycetota</taxon>
        <taxon>Actinomycetes</taxon>
        <taxon>Mycobacteriales</taxon>
        <taxon>Nocardiaceae</taxon>
        <taxon>Nocardia</taxon>
    </lineage>
</organism>
<gene>
    <name evidence="1" type="ORF">GCM10011610_00870</name>
</gene>
<reference evidence="2" key="1">
    <citation type="journal article" date="2019" name="Int. J. Syst. Evol. Microbiol.">
        <title>The Global Catalogue of Microorganisms (GCM) 10K type strain sequencing project: providing services to taxonomists for standard genome sequencing and annotation.</title>
        <authorList>
            <consortium name="The Broad Institute Genomics Platform"/>
            <consortium name="The Broad Institute Genome Sequencing Center for Infectious Disease"/>
            <person name="Wu L."/>
            <person name="Ma J."/>
        </authorList>
    </citation>
    <scope>NUCLEOTIDE SEQUENCE [LARGE SCALE GENOMIC DNA]</scope>
    <source>
        <strain evidence="2">CGMCC 4.7329</strain>
    </source>
</reference>
<dbReference type="EMBL" id="BMNE01000001">
    <property type="protein sequence ID" value="GGN66184.1"/>
    <property type="molecule type" value="Genomic_DNA"/>
</dbReference>
<dbReference type="Proteomes" id="UP000658127">
    <property type="component" value="Unassembled WGS sequence"/>
</dbReference>
<name>A0ABQ2K5D9_9NOCA</name>
<accession>A0ABQ2K5D9</accession>
<comment type="caution">
    <text evidence="1">The sequence shown here is derived from an EMBL/GenBank/DDBJ whole genome shotgun (WGS) entry which is preliminary data.</text>
</comment>
<evidence type="ECO:0000313" key="1">
    <source>
        <dbReference type="EMBL" id="GGN66184.1"/>
    </source>
</evidence>
<keyword evidence="2" id="KW-1185">Reference proteome</keyword>